<evidence type="ECO:0000259" key="1">
    <source>
        <dbReference type="Pfam" id="PF24476"/>
    </source>
</evidence>
<comment type="caution">
    <text evidence="2">The sequence shown here is derived from an EMBL/GenBank/DDBJ whole genome shotgun (WGS) entry which is preliminary data.</text>
</comment>
<sequence length="653" mass="73460">MSTYLAINISGNAQAIIGNVYGLDKHLFPDADRREHKVALLQRLEHISNPIEEGLVVVSSQLSVLVLKEYEDAKSLINGFGKYESKIERYAKEIGVRQTIFKQALSNLLDPYTGADTAQEMLCDHGHPTWLEDGSLQYFSDRFGDGIDAVQDVLELISLDLEALTAFGQKCAALKRDEGKEKAVTHLKSKIKTLIGNLLAEQNISEPLKRLKRNTNDFRILLQQSMPQKQGSHVSVASGQSKLRVGRYRRVQEAANNLYHAFGLACTKHTKHKARLKLQADHESPSQVQFTLLLEQKGALSSIPSGITQHPSLRLTIESQVTGTITNTDLAEATSGILASLSNCRKRGLNFENNHDQTEVKPSRKPRMSVGFASQSPIYATPAAANHDPLPNFCNNSNFCTHVKHLLNQGCRDGRPLGYLDSKGCSKHIIYLSSRTQTISLSTERRQHLTKFKTLYNDPERPLSKIETASLAKQLAVAVLQYHTTPWLEETWNSDHILIESDRSSKTASRQHNHQRQVPFVPYLDVLIHNPQEGARTPIADYSRTLIRNWTLYSLGIMLLELAYKKPIRVMQEAQDVDPLGNEHNTDYYTADRLQQSVSSEMSLYFAEVVRKCIQCDFGHGADLNATKLQEGFYEDVIQKLEDIEVRFKELGM</sequence>
<dbReference type="Pfam" id="PF24476">
    <property type="entry name" value="DUF7580"/>
    <property type="match status" value="1"/>
</dbReference>
<dbReference type="EMBL" id="JAVRRJ010000008">
    <property type="protein sequence ID" value="KAK5082242.1"/>
    <property type="molecule type" value="Genomic_DNA"/>
</dbReference>
<dbReference type="InterPro" id="IPR056002">
    <property type="entry name" value="DUF7580"/>
</dbReference>
<accession>A0AAN7SV83</accession>
<reference evidence="2 3" key="1">
    <citation type="submission" date="2023-08" db="EMBL/GenBank/DDBJ databases">
        <title>Black Yeasts Isolated from many extreme environments.</title>
        <authorList>
            <person name="Coleine C."/>
            <person name="Stajich J.E."/>
            <person name="Selbmann L."/>
        </authorList>
    </citation>
    <scope>NUCLEOTIDE SEQUENCE [LARGE SCALE GENOMIC DNA]</scope>
    <source>
        <strain evidence="2 3">CCFEE 5910</strain>
    </source>
</reference>
<protein>
    <recommendedName>
        <fullName evidence="1">DUF7580 domain-containing protein</fullName>
    </recommendedName>
</protein>
<gene>
    <name evidence="2" type="ORF">LTR05_007386</name>
</gene>
<organism evidence="2 3">
    <name type="scientific">Lithohypha guttulata</name>
    <dbReference type="NCBI Taxonomy" id="1690604"/>
    <lineage>
        <taxon>Eukaryota</taxon>
        <taxon>Fungi</taxon>
        <taxon>Dikarya</taxon>
        <taxon>Ascomycota</taxon>
        <taxon>Pezizomycotina</taxon>
        <taxon>Eurotiomycetes</taxon>
        <taxon>Chaetothyriomycetidae</taxon>
        <taxon>Chaetothyriales</taxon>
        <taxon>Trichomeriaceae</taxon>
        <taxon>Lithohypha</taxon>
    </lineage>
</organism>
<evidence type="ECO:0000313" key="2">
    <source>
        <dbReference type="EMBL" id="KAK5082242.1"/>
    </source>
</evidence>
<dbReference type="PANTHER" id="PTHR35186:SF4">
    <property type="entry name" value="PRION-INHIBITION AND PROPAGATION HELO DOMAIN-CONTAINING PROTEIN"/>
    <property type="match status" value="1"/>
</dbReference>
<evidence type="ECO:0000313" key="3">
    <source>
        <dbReference type="Proteomes" id="UP001309876"/>
    </source>
</evidence>
<proteinExistence type="predicted"/>
<keyword evidence="3" id="KW-1185">Reference proteome</keyword>
<dbReference type="AlphaFoldDB" id="A0AAN7SV83"/>
<dbReference type="Proteomes" id="UP001309876">
    <property type="component" value="Unassembled WGS sequence"/>
</dbReference>
<dbReference type="PANTHER" id="PTHR35186">
    <property type="entry name" value="ANK_REP_REGION DOMAIN-CONTAINING PROTEIN"/>
    <property type="match status" value="1"/>
</dbReference>
<name>A0AAN7SV83_9EURO</name>
<feature type="domain" description="DUF7580" evidence="1">
    <location>
        <begin position="442"/>
        <end position="643"/>
    </location>
</feature>